<accession>A0A653CEP7</accession>
<evidence type="ECO:0000313" key="2">
    <source>
        <dbReference type="EMBL" id="VEN45520.1"/>
    </source>
</evidence>
<reference evidence="2 3" key="1">
    <citation type="submission" date="2019-01" db="EMBL/GenBank/DDBJ databases">
        <authorList>
            <person name="Sayadi A."/>
        </authorList>
    </citation>
    <scope>NUCLEOTIDE SEQUENCE [LARGE SCALE GENOMIC DNA]</scope>
</reference>
<proteinExistence type="predicted"/>
<protein>
    <submittedName>
        <fullName evidence="2">Uncharacterized protein</fullName>
    </submittedName>
</protein>
<keyword evidence="1" id="KW-0175">Coiled coil</keyword>
<dbReference type="Proteomes" id="UP000410492">
    <property type="component" value="Unassembled WGS sequence"/>
</dbReference>
<keyword evidence="3" id="KW-1185">Reference proteome</keyword>
<dbReference type="OrthoDB" id="10066957at2759"/>
<gene>
    <name evidence="2" type="ORF">CALMAC_LOCUS7945</name>
</gene>
<name>A0A653CEP7_CALMS</name>
<dbReference type="AlphaFoldDB" id="A0A653CEP7"/>
<evidence type="ECO:0000256" key="1">
    <source>
        <dbReference type="SAM" id="Coils"/>
    </source>
</evidence>
<organism evidence="2 3">
    <name type="scientific">Callosobruchus maculatus</name>
    <name type="common">Southern cowpea weevil</name>
    <name type="synonym">Pulse bruchid</name>
    <dbReference type="NCBI Taxonomy" id="64391"/>
    <lineage>
        <taxon>Eukaryota</taxon>
        <taxon>Metazoa</taxon>
        <taxon>Ecdysozoa</taxon>
        <taxon>Arthropoda</taxon>
        <taxon>Hexapoda</taxon>
        <taxon>Insecta</taxon>
        <taxon>Pterygota</taxon>
        <taxon>Neoptera</taxon>
        <taxon>Endopterygota</taxon>
        <taxon>Coleoptera</taxon>
        <taxon>Polyphaga</taxon>
        <taxon>Cucujiformia</taxon>
        <taxon>Chrysomeloidea</taxon>
        <taxon>Chrysomelidae</taxon>
        <taxon>Bruchinae</taxon>
        <taxon>Bruchini</taxon>
        <taxon>Callosobruchus</taxon>
    </lineage>
</organism>
<sequence length="192" mass="22638">MLETSVAQLKADFNVMKHTFENQERVSLDIVQKGQTIESMLLKLEQKDKRINTLEIRLDEMDQACRSANLRIFNLKEVNDFEVCHRVGRKEEGKNRPIFIKLVSIEKRNLIYGKKKHLKSTGVVVKEDLTSFIAELLRKTIEKIGLRNVWTENGKIFAIVNRWKIIVRNLEDLSGIREFNSYRRICYDRNSR</sequence>
<feature type="coiled-coil region" evidence="1">
    <location>
        <begin position="37"/>
        <end position="71"/>
    </location>
</feature>
<dbReference type="EMBL" id="CAACVG010007452">
    <property type="protein sequence ID" value="VEN45520.1"/>
    <property type="molecule type" value="Genomic_DNA"/>
</dbReference>
<evidence type="ECO:0000313" key="3">
    <source>
        <dbReference type="Proteomes" id="UP000410492"/>
    </source>
</evidence>